<keyword evidence="2" id="KW-1185">Reference proteome</keyword>
<comment type="caution">
    <text evidence="1">The sequence shown here is derived from an EMBL/GenBank/DDBJ whole genome shotgun (WGS) entry which is preliminary data.</text>
</comment>
<sequence length="182" mass="19867">MHPARPSLRIFQAHLKRAVVKEWSGMDIPKRLALLFCLFVAATPAFAASNFAPGQWSHETQLIQADVPDIPQWIIRMFAGHGSRKSCDSAAQLDSHPEALLTADDEAVCKLRKFSATNGKLIFDTFCTNKRFPDGLLVSSRGSYTPTSYSISTTSTGTRDGKPVRILTTGTGKHIADACTKS</sequence>
<name>A0ABT6N2Q6_9SPHN</name>
<proteinExistence type="predicted"/>
<gene>
    <name evidence="1" type="ORF">QGN17_11510</name>
</gene>
<accession>A0ABT6N2Q6</accession>
<dbReference type="EMBL" id="JARYGZ010000001">
    <property type="protein sequence ID" value="MDH7639358.1"/>
    <property type="molecule type" value="Genomic_DNA"/>
</dbReference>
<dbReference type="Pfam" id="PF12276">
    <property type="entry name" value="DUF3617"/>
    <property type="match status" value="1"/>
</dbReference>
<evidence type="ECO:0000313" key="2">
    <source>
        <dbReference type="Proteomes" id="UP001160625"/>
    </source>
</evidence>
<organism evidence="1 2">
    <name type="scientific">Sphingomonas oryzagri</name>
    <dbReference type="NCBI Taxonomy" id="3042314"/>
    <lineage>
        <taxon>Bacteria</taxon>
        <taxon>Pseudomonadati</taxon>
        <taxon>Pseudomonadota</taxon>
        <taxon>Alphaproteobacteria</taxon>
        <taxon>Sphingomonadales</taxon>
        <taxon>Sphingomonadaceae</taxon>
        <taxon>Sphingomonas</taxon>
    </lineage>
</organism>
<dbReference type="InterPro" id="IPR022061">
    <property type="entry name" value="DUF3617"/>
</dbReference>
<reference evidence="1" key="1">
    <citation type="submission" date="2023-04" db="EMBL/GenBank/DDBJ databases">
        <title>Sphingomonas sp. MAHUQ-71 isolated from rice field.</title>
        <authorList>
            <person name="Huq M.A."/>
        </authorList>
    </citation>
    <scope>NUCLEOTIDE SEQUENCE</scope>
    <source>
        <strain evidence="1">MAHUQ-71</strain>
    </source>
</reference>
<dbReference type="Proteomes" id="UP001160625">
    <property type="component" value="Unassembled WGS sequence"/>
</dbReference>
<dbReference type="RefSeq" id="WP_281044632.1">
    <property type="nucleotide sequence ID" value="NZ_JARYGZ010000001.1"/>
</dbReference>
<protein>
    <submittedName>
        <fullName evidence="1">DUF3617 family protein</fullName>
    </submittedName>
</protein>
<evidence type="ECO:0000313" key="1">
    <source>
        <dbReference type="EMBL" id="MDH7639358.1"/>
    </source>
</evidence>